<dbReference type="OrthoDB" id="2290561at2"/>
<protein>
    <recommendedName>
        <fullName evidence="4">Integral membrane protein [Lactobacillus plantarum JDM1]</fullName>
    </recommendedName>
</protein>
<sequence length="122" mass="14550">MQTKLINGWLYLYLSCIYFLPLISIIRSKVPDNRFLLRKMLFPLEYLIQVKLEHTTNYSRSATRLGHVLVWFFSLFGLMVATVPLYIFNEPYGKHTAILLFITYYLMIAPISFWFQPKTYHS</sequence>
<keyword evidence="1" id="KW-0812">Transmembrane</keyword>
<evidence type="ECO:0000313" key="2">
    <source>
        <dbReference type="EMBL" id="VDG28946.1"/>
    </source>
</evidence>
<reference evidence="2 3" key="1">
    <citation type="submission" date="2018-11" db="EMBL/GenBank/DDBJ databases">
        <authorList>
            <person name="Wuyts S."/>
        </authorList>
    </citation>
    <scope>NUCLEOTIDE SEQUENCE [LARGE SCALE GENOMIC DNA]</scope>
    <source>
        <strain evidence="2">Lactobacillus mudanjiangensis AMBF249</strain>
    </source>
</reference>
<keyword evidence="1" id="KW-1133">Transmembrane helix</keyword>
<organism evidence="2 3">
    <name type="scientific">Lactiplantibacillus mudanjiangensis</name>
    <dbReference type="NCBI Taxonomy" id="1296538"/>
    <lineage>
        <taxon>Bacteria</taxon>
        <taxon>Bacillati</taxon>
        <taxon>Bacillota</taxon>
        <taxon>Bacilli</taxon>
        <taxon>Lactobacillales</taxon>
        <taxon>Lactobacillaceae</taxon>
        <taxon>Lactiplantibacillus</taxon>
    </lineage>
</organism>
<feature type="transmembrane region" description="Helical" evidence="1">
    <location>
        <begin position="68"/>
        <end position="89"/>
    </location>
</feature>
<evidence type="ECO:0008006" key="4">
    <source>
        <dbReference type="Google" id="ProtNLM"/>
    </source>
</evidence>
<dbReference type="Proteomes" id="UP000289996">
    <property type="component" value="Unassembled WGS sequence"/>
</dbReference>
<name>A0A660E922_9LACO</name>
<keyword evidence="3" id="KW-1185">Reference proteome</keyword>
<dbReference type="AlphaFoldDB" id="A0A660E922"/>
<evidence type="ECO:0000256" key="1">
    <source>
        <dbReference type="SAM" id="Phobius"/>
    </source>
</evidence>
<feature type="transmembrane region" description="Helical" evidence="1">
    <location>
        <begin position="6"/>
        <end position="26"/>
    </location>
</feature>
<accession>A0A660E922</accession>
<proteinExistence type="predicted"/>
<dbReference type="EMBL" id="UYIG01000127">
    <property type="protein sequence ID" value="VDG28946.1"/>
    <property type="molecule type" value="Genomic_DNA"/>
</dbReference>
<evidence type="ECO:0000313" key="3">
    <source>
        <dbReference type="Proteomes" id="UP000289996"/>
    </source>
</evidence>
<feature type="transmembrane region" description="Helical" evidence="1">
    <location>
        <begin position="95"/>
        <end position="115"/>
    </location>
</feature>
<gene>
    <name evidence="2" type="ORF">MUDAN_MDHGFNIF_03340</name>
</gene>
<keyword evidence="1" id="KW-0472">Membrane</keyword>